<dbReference type="AlphaFoldDB" id="A0A2M4DPU4"/>
<reference evidence="2" key="1">
    <citation type="submission" date="2018-01" db="EMBL/GenBank/DDBJ databases">
        <title>An insight into the sialome of Amazonian anophelines.</title>
        <authorList>
            <person name="Ribeiro J.M."/>
            <person name="Scarpassa V."/>
            <person name="Calvo E."/>
        </authorList>
    </citation>
    <scope>NUCLEOTIDE SEQUENCE</scope>
</reference>
<organism evidence="2">
    <name type="scientific">Anopheles darlingi</name>
    <name type="common">Mosquito</name>
    <dbReference type="NCBI Taxonomy" id="43151"/>
    <lineage>
        <taxon>Eukaryota</taxon>
        <taxon>Metazoa</taxon>
        <taxon>Ecdysozoa</taxon>
        <taxon>Arthropoda</taxon>
        <taxon>Hexapoda</taxon>
        <taxon>Insecta</taxon>
        <taxon>Pterygota</taxon>
        <taxon>Neoptera</taxon>
        <taxon>Endopterygota</taxon>
        <taxon>Diptera</taxon>
        <taxon>Nematocera</taxon>
        <taxon>Culicoidea</taxon>
        <taxon>Culicidae</taxon>
        <taxon>Anophelinae</taxon>
        <taxon>Anopheles</taxon>
    </lineage>
</organism>
<evidence type="ECO:0000313" key="2">
    <source>
        <dbReference type="EMBL" id="MBW79138.1"/>
    </source>
</evidence>
<accession>A0A2M4DPU4</accession>
<keyword evidence="1" id="KW-0732">Signal</keyword>
<name>A0A2M4DPU4_ANODA</name>
<feature type="signal peptide" evidence="1">
    <location>
        <begin position="1"/>
        <end position="20"/>
    </location>
</feature>
<dbReference type="EMBL" id="GGFL01014960">
    <property type="protein sequence ID" value="MBW79138.1"/>
    <property type="molecule type" value="Transcribed_RNA"/>
</dbReference>
<feature type="chain" id="PRO_5014979924" evidence="1">
    <location>
        <begin position="21"/>
        <end position="69"/>
    </location>
</feature>
<evidence type="ECO:0000256" key="1">
    <source>
        <dbReference type="SAM" id="SignalP"/>
    </source>
</evidence>
<proteinExistence type="predicted"/>
<protein>
    <submittedName>
        <fullName evidence="2">Putative secreted protein</fullName>
    </submittedName>
</protein>
<sequence>MFSFPLSLSLLSHCPLPGYARNSAAAKGGDYEQLAGRLIGNSHYRSIRANHDSAAATEAAAPGAWLSSE</sequence>